<dbReference type="Proteomes" id="UP000214688">
    <property type="component" value="Chromosome"/>
</dbReference>
<dbReference type="KEGG" id="tab:CIG75_01370"/>
<dbReference type="InterPro" id="IPR001763">
    <property type="entry name" value="Rhodanese-like_dom"/>
</dbReference>
<dbReference type="InterPro" id="IPR045078">
    <property type="entry name" value="TST/MPST-like"/>
</dbReference>
<reference evidence="4 5" key="1">
    <citation type="journal article" date="2015" name="Int. J. Syst. Evol. Microbiol.">
        <title>Tumebacillus algifaecis sp. nov., isolated from decomposing algal scum.</title>
        <authorList>
            <person name="Wu Y.F."/>
            <person name="Zhang B."/>
            <person name="Xing P."/>
            <person name="Wu Q.L."/>
            <person name="Liu S.J."/>
        </authorList>
    </citation>
    <scope>NUCLEOTIDE SEQUENCE [LARGE SCALE GENOMIC DNA]</scope>
    <source>
        <strain evidence="4 5">THMBR28</strain>
    </source>
</reference>
<evidence type="ECO:0000256" key="2">
    <source>
        <dbReference type="ARBA" id="ARBA00022737"/>
    </source>
</evidence>
<dbReference type="RefSeq" id="WP_094235013.1">
    <property type="nucleotide sequence ID" value="NZ_CP022657.1"/>
</dbReference>
<dbReference type="GO" id="GO:0004792">
    <property type="term" value="F:thiosulfate-cyanide sulfurtransferase activity"/>
    <property type="evidence" value="ECO:0007669"/>
    <property type="project" value="TreeGrafter"/>
</dbReference>
<dbReference type="OrthoDB" id="9770030at2"/>
<evidence type="ECO:0000259" key="3">
    <source>
        <dbReference type="PROSITE" id="PS50206"/>
    </source>
</evidence>
<name>A0A223CXC0_9BACL</name>
<sequence length="281" mass="31258">MTSNLVSMEWLLEHLNDPHVRLVDCRFVLGQPNAGVQAYQTEHLPRAVYFDLERDLSAQVAEHGGRHPLPNVEELAAKLGQRGLGDEHLIVAYDDQGGAMASRFWWLLKYIGHDRVVALNGTFSAWKQEGHPTTAEVVPVSPTEFTAHSQSDLVVHMNEVRTKLGDGKTLLIDSREAVRYKGLQEPIDPVAGHIPGAVNHFWKDSLKADGTWKSADEQRERFQEVAPETEVIVYCGSGVTATPNILALQEAGYRNVKLYAGSWSDWCSHKENPIATSKEEG</sequence>
<evidence type="ECO:0000256" key="1">
    <source>
        <dbReference type="ARBA" id="ARBA00022679"/>
    </source>
</evidence>
<dbReference type="Gene3D" id="3.40.250.10">
    <property type="entry name" value="Rhodanese-like domain"/>
    <property type="match status" value="2"/>
</dbReference>
<gene>
    <name evidence="4" type="ORF">CIG75_01370</name>
</gene>
<dbReference type="Pfam" id="PF00581">
    <property type="entry name" value="Rhodanese"/>
    <property type="match status" value="2"/>
</dbReference>
<protein>
    <submittedName>
        <fullName evidence="4">Sulfurtransferase</fullName>
    </submittedName>
</protein>
<dbReference type="PANTHER" id="PTHR11364">
    <property type="entry name" value="THIOSULFATE SULFERTANSFERASE"/>
    <property type="match status" value="1"/>
</dbReference>
<evidence type="ECO:0000313" key="4">
    <source>
        <dbReference type="EMBL" id="ASS73753.1"/>
    </source>
</evidence>
<organism evidence="4 5">
    <name type="scientific">Tumebacillus algifaecis</name>
    <dbReference type="NCBI Taxonomy" id="1214604"/>
    <lineage>
        <taxon>Bacteria</taxon>
        <taxon>Bacillati</taxon>
        <taxon>Bacillota</taxon>
        <taxon>Bacilli</taxon>
        <taxon>Bacillales</taxon>
        <taxon>Alicyclobacillaceae</taxon>
        <taxon>Tumebacillus</taxon>
    </lineage>
</organism>
<keyword evidence="1 4" id="KW-0808">Transferase</keyword>
<keyword evidence="2" id="KW-0677">Repeat</keyword>
<evidence type="ECO:0000313" key="5">
    <source>
        <dbReference type="Proteomes" id="UP000214688"/>
    </source>
</evidence>
<feature type="domain" description="Rhodanese" evidence="3">
    <location>
        <begin position="16"/>
        <end position="135"/>
    </location>
</feature>
<dbReference type="EMBL" id="CP022657">
    <property type="protein sequence ID" value="ASS73753.1"/>
    <property type="molecule type" value="Genomic_DNA"/>
</dbReference>
<dbReference type="PANTHER" id="PTHR11364:SF27">
    <property type="entry name" value="SULFURTRANSFERASE"/>
    <property type="match status" value="1"/>
</dbReference>
<keyword evidence="5" id="KW-1185">Reference proteome</keyword>
<dbReference type="SMART" id="SM00450">
    <property type="entry name" value="RHOD"/>
    <property type="match status" value="2"/>
</dbReference>
<accession>A0A223CXC0</accession>
<feature type="domain" description="Rhodanese" evidence="3">
    <location>
        <begin position="165"/>
        <end position="275"/>
    </location>
</feature>
<dbReference type="InterPro" id="IPR036873">
    <property type="entry name" value="Rhodanese-like_dom_sf"/>
</dbReference>
<dbReference type="CDD" id="cd01449">
    <property type="entry name" value="TST_Repeat_2"/>
    <property type="match status" value="1"/>
</dbReference>
<proteinExistence type="predicted"/>
<dbReference type="CDD" id="cd01448">
    <property type="entry name" value="TST_Repeat_1"/>
    <property type="match status" value="1"/>
</dbReference>
<dbReference type="SUPFAM" id="SSF52821">
    <property type="entry name" value="Rhodanese/Cell cycle control phosphatase"/>
    <property type="match status" value="2"/>
</dbReference>
<dbReference type="PROSITE" id="PS50206">
    <property type="entry name" value="RHODANESE_3"/>
    <property type="match status" value="2"/>
</dbReference>
<dbReference type="FunFam" id="3.40.250.10:FF:000035">
    <property type="entry name" value="Thiosulfate sulfurtransferase"/>
    <property type="match status" value="1"/>
</dbReference>
<dbReference type="AlphaFoldDB" id="A0A223CXC0"/>